<name>A0A8J4C5D0_9CHLO</name>
<reference evidence="1" key="1">
    <citation type="journal article" date="2021" name="Proc. Natl. Acad. Sci. U.S.A.">
        <title>Three genomes in the algal genus Volvox reveal the fate of a haploid sex-determining region after a transition to homothallism.</title>
        <authorList>
            <person name="Yamamoto K."/>
            <person name="Hamaji T."/>
            <person name="Kawai-Toyooka H."/>
            <person name="Matsuzaki R."/>
            <person name="Takahashi F."/>
            <person name="Nishimura Y."/>
            <person name="Kawachi M."/>
            <person name="Noguchi H."/>
            <person name="Minakuchi Y."/>
            <person name="Umen J.G."/>
            <person name="Toyoda A."/>
            <person name="Nozaki H."/>
        </authorList>
    </citation>
    <scope>NUCLEOTIDE SEQUENCE</scope>
    <source>
        <strain evidence="1">NIES-3786</strain>
    </source>
</reference>
<keyword evidence="2" id="KW-1185">Reference proteome</keyword>
<evidence type="ECO:0000313" key="2">
    <source>
        <dbReference type="Proteomes" id="UP000747110"/>
    </source>
</evidence>
<dbReference type="EMBL" id="BNCP01000008">
    <property type="protein sequence ID" value="GIL75829.1"/>
    <property type="molecule type" value="Genomic_DNA"/>
</dbReference>
<dbReference type="AlphaFoldDB" id="A0A8J4C5D0"/>
<feature type="non-terminal residue" evidence="1">
    <location>
        <position position="1"/>
    </location>
</feature>
<dbReference type="Proteomes" id="UP000747110">
    <property type="component" value="Unassembled WGS sequence"/>
</dbReference>
<protein>
    <submittedName>
        <fullName evidence="1">Uncharacterized protein</fullName>
    </submittedName>
</protein>
<dbReference type="OrthoDB" id="541272at2759"/>
<proteinExistence type="predicted"/>
<organism evidence="1 2">
    <name type="scientific">Volvox reticuliferus</name>
    <dbReference type="NCBI Taxonomy" id="1737510"/>
    <lineage>
        <taxon>Eukaryota</taxon>
        <taxon>Viridiplantae</taxon>
        <taxon>Chlorophyta</taxon>
        <taxon>core chlorophytes</taxon>
        <taxon>Chlorophyceae</taxon>
        <taxon>CS clade</taxon>
        <taxon>Chlamydomonadales</taxon>
        <taxon>Volvocaceae</taxon>
        <taxon>Volvox</taxon>
    </lineage>
</organism>
<evidence type="ECO:0000313" key="1">
    <source>
        <dbReference type="EMBL" id="GIL75829.1"/>
    </source>
</evidence>
<accession>A0A8J4C5D0</accession>
<gene>
    <name evidence="1" type="ORF">Vretifemale_5546</name>
</gene>
<comment type="caution">
    <text evidence="1">The sequence shown here is derived from an EMBL/GenBank/DDBJ whole genome shotgun (WGS) entry which is preliminary data.</text>
</comment>
<sequence length="250" mass="26530">CLEACQDKGLQIRVVDQAKCSFVDAFFPATAAHGQAPVFSRFDCGRSYFPMWIAPALLGRAIRTATDSRKRAIIGQSFVLHLTVASSDPDHLILEGEMTAGTGPRVAGVVKSTRQDLALLTPTFDASTCFVDGNSFTFTGEALFESPDLLVEILSDVKSSGCEEVTLTLSSLCLQLSGKASDNCSRLQVSLRGCTGTGTASSAPLASLWQQYSGAAASGRGGSPERGLRAPRGWHLPNFYCAMPEGRAEV</sequence>